<name>A0ABY8WB86_9ACTN</name>
<dbReference type="Gene3D" id="3.40.50.300">
    <property type="entry name" value="P-loop containing nucleotide triphosphate hydrolases"/>
    <property type="match status" value="1"/>
</dbReference>
<dbReference type="RefSeq" id="WP_284915556.1">
    <property type="nucleotide sequence ID" value="NZ_CP126980.1"/>
</dbReference>
<protein>
    <submittedName>
        <fullName evidence="2">DUF2075 domain-containing protein</fullName>
    </submittedName>
</protein>
<dbReference type="SMART" id="SM00382">
    <property type="entry name" value="AAA"/>
    <property type="match status" value="1"/>
</dbReference>
<evidence type="ECO:0000259" key="1">
    <source>
        <dbReference type="SMART" id="SM00382"/>
    </source>
</evidence>
<organism evidence="2 3">
    <name type="scientific">Actinoplanes oblitus</name>
    <dbReference type="NCBI Taxonomy" id="3040509"/>
    <lineage>
        <taxon>Bacteria</taxon>
        <taxon>Bacillati</taxon>
        <taxon>Actinomycetota</taxon>
        <taxon>Actinomycetes</taxon>
        <taxon>Micromonosporales</taxon>
        <taxon>Micromonosporaceae</taxon>
        <taxon>Actinoplanes</taxon>
    </lineage>
</organism>
<reference evidence="2 3" key="1">
    <citation type="submission" date="2023-06" db="EMBL/GenBank/DDBJ databases">
        <authorList>
            <person name="Yushchuk O."/>
            <person name="Binda E."/>
            <person name="Ruckert-Reed C."/>
            <person name="Fedorenko V."/>
            <person name="Kalinowski J."/>
            <person name="Marinelli F."/>
        </authorList>
    </citation>
    <scope>NUCLEOTIDE SEQUENCE [LARGE SCALE GENOMIC DNA]</scope>
    <source>
        <strain evidence="2 3">NRRL 3884</strain>
    </source>
</reference>
<sequence>MASKNTWAPLEAYWSADDLVRRRNRLIKEVEQCYQRAHPSGSGPSRSEVQSWRESLYEVATTLVDSGLGQVWMFIEYRVDPGMSPIDVVLAGSHPVDGLSYAALELKQWGSAERPTASIPAGLCASCRSAGGSQLCRRCSIECVYAPFYQKHKKHPAIQVRDNLIALKKHHSMFDDRYINLVGAAYLHNLKGQDDQWISLVAPCPGIPTFTARHPNDLREFLTSNFSPTSGAKAAQALLERRRSNLPITSELGAVVNGHTRFSLVENQLRAVTSVMESVRTAAPSGAKKVFVVSGRAGTGKSLVALTLLGKALESRYKVRYVSGGIASRETFKRATIGQRHAFTTLNNIADNMTADEQDLILCDEAHRLTERPMRGSFSVRPGETSVAVVVTRARVPVFFIDGDQRLFADEVWSPEVLKREIQSLGAEVVPITLDRPLRAVGSATYDTWIQRFLAGDPVPWNADADSDPEPFELYYANSAAQMEAFLRSKEESGASARISAGLCWNWTDDTGTFPDVTPDPDWARPWNAGDNHKTPGVPKRRYWATEAGGFGQIGCVHTAQGLEYEWGGVIMGPDLTLDGRTWRVHREHVRSKASRIRNDRELLRAICNAYGVLMTRSIRGTVLYSVDPATRQLFADLGLSKI</sequence>
<dbReference type="SUPFAM" id="SSF52540">
    <property type="entry name" value="P-loop containing nucleoside triphosphate hydrolases"/>
    <property type="match status" value="1"/>
</dbReference>
<keyword evidence="3" id="KW-1185">Reference proteome</keyword>
<proteinExistence type="predicted"/>
<accession>A0ABY8WB86</accession>
<gene>
    <name evidence="2" type="ORF">ACTOB_006372</name>
</gene>
<feature type="domain" description="AAA+ ATPase" evidence="1">
    <location>
        <begin position="287"/>
        <end position="419"/>
    </location>
</feature>
<dbReference type="InterPro" id="IPR003593">
    <property type="entry name" value="AAA+_ATPase"/>
</dbReference>
<dbReference type="Pfam" id="PF09848">
    <property type="entry name" value="SLFN-g3_helicase"/>
    <property type="match status" value="1"/>
</dbReference>
<evidence type="ECO:0000313" key="3">
    <source>
        <dbReference type="Proteomes" id="UP001240150"/>
    </source>
</evidence>
<evidence type="ECO:0000313" key="2">
    <source>
        <dbReference type="EMBL" id="WIM94353.1"/>
    </source>
</evidence>
<dbReference type="EMBL" id="CP126980">
    <property type="protein sequence ID" value="WIM94353.1"/>
    <property type="molecule type" value="Genomic_DNA"/>
</dbReference>
<dbReference type="Proteomes" id="UP001240150">
    <property type="component" value="Chromosome"/>
</dbReference>
<dbReference type="InterPro" id="IPR018647">
    <property type="entry name" value="SLFN_3-like_DNA/RNA_helicase"/>
</dbReference>
<dbReference type="InterPro" id="IPR027417">
    <property type="entry name" value="P-loop_NTPase"/>
</dbReference>